<reference evidence="4" key="1">
    <citation type="submission" date="2021-02" db="EMBL/GenBank/DDBJ databases">
        <title>Strain Y2R2, a novel species of the genus Halomonas.</title>
        <authorList>
            <person name="Huang H."/>
        </authorList>
    </citation>
    <scope>NUCLEOTIDE SEQUENCE</scope>
    <source>
        <strain evidence="4">Y2R2</strain>
    </source>
</reference>
<dbReference type="Proteomes" id="UP000324285">
    <property type="component" value="Chromosome"/>
</dbReference>
<feature type="signal peptide" evidence="2">
    <location>
        <begin position="1"/>
        <end position="23"/>
    </location>
</feature>
<dbReference type="KEGG" id="hbh:E4T21_00795"/>
<evidence type="ECO:0000256" key="2">
    <source>
        <dbReference type="SAM" id="SignalP"/>
    </source>
</evidence>
<name>A0A5C1NAT4_9GAMM</name>
<dbReference type="InterPro" id="IPR044094">
    <property type="entry name" value="AtsA-like_MBL-fold"/>
</dbReference>
<protein>
    <submittedName>
        <fullName evidence="4">MBL fold metallo-hydrolase</fullName>
    </submittedName>
</protein>
<evidence type="ECO:0000313" key="4">
    <source>
        <dbReference type="EMBL" id="QEM80254.1"/>
    </source>
</evidence>
<dbReference type="AlphaFoldDB" id="A0A5C1NAT4"/>
<feature type="domain" description="Metallo-beta-lactamase" evidence="3">
    <location>
        <begin position="54"/>
        <end position="296"/>
    </location>
</feature>
<accession>A0A5C1NAT4</accession>
<dbReference type="SMART" id="SM00849">
    <property type="entry name" value="Lactamase_B"/>
    <property type="match status" value="1"/>
</dbReference>
<dbReference type="CDD" id="cd07719">
    <property type="entry name" value="arylsulfatase_AtsA-like_MBL-fold"/>
    <property type="match status" value="1"/>
</dbReference>
<evidence type="ECO:0000313" key="5">
    <source>
        <dbReference type="Proteomes" id="UP000324285"/>
    </source>
</evidence>
<dbReference type="RefSeq" id="WP_149282647.1">
    <property type="nucleotide sequence ID" value="NZ_CP038437.2"/>
</dbReference>
<keyword evidence="5" id="KW-1185">Reference proteome</keyword>
<dbReference type="EMBL" id="CP038437">
    <property type="protein sequence ID" value="QEM80254.1"/>
    <property type="molecule type" value="Genomic_DNA"/>
</dbReference>
<gene>
    <name evidence="4" type="ORF">E4T21_00795</name>
</gene>
<keyword evidence="2" id="KW-0732">Signal</keyword>
<dbReference type="Gene3D" id="3.60.15.10">
    <property type="entry name" value="Ribonuclease Z/Hydroxyacylglutathione hydrolase-like"/>
    <property type="match status" value="1"/>
</dbReference>
<evidence type="ECO:0000259" key="3">
    <source>
        <dbReference type="SMART" id="SM00849"/>
    </source>
</evidence>
<dbReference type="PANTHER" id="PTHR46018:SF2">
    <property type="entry name" value="ZINC PHOSPHODIESTERASE ELAC PROTEIN 1"/>
    <property type="match status" value="1"/>
</dbReference>
<proteinExistence type="predicted"/>
<dbReference type="PANTHER" id="PTHR46018">
    <property type="entry name" value="ZINC PHOSPHODIESTERASE ELAC PROTEIN 1"/>
    <property type="match status" value="1"/>
</dbReference>
<keyword evidence="1" id="KW-0378">Hydrolase</keyword>
<dbReference type="GO" id="GO:0042781">
    <property type="term" value="F:3'-tRNA processing endoribonuclease activity"/>
    <property type="evidence" value="ECO:0007669"/>
    <property type="project" value="TreeGrafter"/>
</dbReference>
<dbReference type="OrthoDB" id="9803916at2"/>
<dbReference type="SUPFAM" id="SSF56281">
    <property type="entry name" value="Metallo-hydrolase/oxidoreductase"/>
    <property type="match status" value="1"/>
</dbReference>
<dbReference type="InterPro" id="IPR036866">
    <property type="entry name" value="RibonucZ/Hydroxyglut_hydro"/>
</dbReference>
<organism evidence="4 5">
    <name type="scientific">Halomonas binhaiensis</name>
    <dbReference type="NCBI Taxonomy" id="2562282"/>
    <lineage>
        <taxon>Bacteria</taxon>
        <taxon>Pseudomonadati</taxon>
        <taxon>Pseudomonadota</taxon>
        <taxon>Gammaproteobacteria</taxon>
        <taxon>Oceanospirillales</taxon>
        <taxon>Halomonadaceae</taxon>
        <taxon>Halomonas</taxon>
    </lineage>
</organism>
<dbReference type="InterPro" id="IPR001279">
    <property type="entry name" value="Metallo-B-lactamas"/>
</dbReference>
<dbReference type="Pfam" id="PF12706">
    <property type="entry name" value="Lactamase_B_2"/>
    <property type="match status" value="1"/>
</dbReference>
<feature type="chain" id="PRO_5022812338" evidence="2">
    <location>
        <begin position="24"/>
        <end position="329"/>
    </location>
</feature>
<sequence>MKYKNVVSTLFALSALLPGIVYAQEENLESQATDTNTRVIMLGTGSPNFRADRAGQAILVVVDKNLYLFDAGPGYMKNLNAFSGEDFMPPDINYDSGSDYSNSTVYGAMNKLFITHLDSDHVLGVDEMLFRPWVMGRDQPVAIVGPHGTQKLVDGLLESYQADIHHRIEGSQPANTTGYKAQVTEIDDLQVVHEDELVTVTAFPVLHGSWQHGEAFGYRIETPDKVVVISGDTRQSESLYDYYRGADILIHEVMSDVGLSRLSQDWQDYMYHAHTSTRQLAEIAEAVNPGLLVMTHPLYFGQSDEQIREEMTGFYDGDFVLAEDLDVYE</sequence>
<evidence type="ECO:0000256" key="1">
    <source>
        <dbReference type="ARBA" id="ARBA00022801"/>
    </source>
</evidence>